<dbReference type="Gramene" id="PGSC0003DMT400096287">
    <property type="protein sequence ID" value="PGSC0003DMT400096287"/>
    <property type="gene ID" value="PGSC0003DMG400045858"/>
</dbReference>
<keyword evidence="3" id="KW-1185">Reference proteome</keyword>
<dbReference type="EnsemblPlants" id="PGSC0003DMT400096287">
    <property type="protein sequence ID" value="PGSC0003DMT400096287"/>
    <property type="gene ID" value="PGSC0003DMG400045858"/>
</dbReference>
<evidence type="ECO:0000313" key="3">
    <source>
        <dbReference type="Proteomes" id="UP000011115"/>
    </source>
</evidence>
<evidence type="ECO:0000256" key="1">
    <source>
        <dbReference type="SAM" id="MobiDB-lite"/>
    </source>
</evidence>
<organism evidence="2 3">
    <name type="scientific">Solanum tuberosum</name>
    <name type="common">Potato</name>
    <dbReference type="NCBI Taxonomy" id="4113"/>
    <lineage>
        <taxon>Eukaryota</taxon>
        <taxon>Viridiplantae</taxon>
        <taxon>Streptophyta</taxon>
        <taxon>Embryophyta</taxon>
        <taxon>Tracheophyta</taxon>
        <taxon>Spermatophyta</taxon>
        <taxon>Magnoliopsida</taxon>
        <taxon>eudicotyledons</taxon>
        <taxon>Gunneridae</taxon>
        <taxon>Pentapetalae</taxon>
        <taxon>asterids</taxon>
        <taxon>lamiids</taxon>
        <taxon>Solanales</taxon>
        <taxon>Solanaceae</taxon>
        <taxon>Solanoideae</taxon>
        <taxon>Solaneae</taxon>
        <taxon>Solanum</taxon>
    </lineage>
</organism>
<feature type="region of interest" description="Disordered" evidence="1">
    <location>
        <begin position="1"/>
        <end position="31"/>
    </location>
</feature>
<dbReference type="HOGENOM" id="CLU_1589303_0_0_1"/>
<dbReference type="InParanoid" id="M1DY39"/>
<dbReference type="AlphaFoldDB" id="M1DY39"/>
<dbReference type="Proteomes" id="UP000011115">
    <property type="component" value="Unassembled WGS sequence"/>
</dbReference>
<protein>
    <submittedName>
        <fullName evidence="2">Uncharacterized protein</fullName>
    </submittedName>
</protein>
<reference evidence="3" key="1">
    <citation type="journal article" date="2011" name="Nature">
        <title>Genome sequence and analysis of the tuber crop potato.</title>
        <authorList>
            <consortium name="The Potato Genome Sequencing Consortium"/>
        </authorList>
    </citation>
    <scope>NUCLEOTIDE SEQUENCE [LARGE SCALE GENOMIC DNA]</scope>
    <source>
        <strain evidence="3">cv. DM1-3 516 R44</strain>
    </source>
</reference>
<name>M1DY39_SOLTU</name>
<sequence>MASKGQGQRNSSTSRGGDLVKNAPRNENIFVHHKEIEENVEVENDEDVGQEEEGLVGPGFLPVVQATQTPANPFIDITVPKVGRTVGRDYSRQGGAAVVRGGRLSGPRTSEKDSEREESSFLGGFNLVFEPRDPTSTLWLCTDTALAFSLLSTWHLQVATDRPCLEDQ</sequence>
<evidence type="ECO:0000313" key="2">
    <source>
        <dbReference type="EnsemblPlants" id="PGSC0003DMT400096287"/>
    </source>
</evidence>
<proteinExistence type="predicted"/>
<accession>M1DY39</accession>
<feature type="compositionally biased region" description="Polar residues" evidence="1">
    <location>
        <begin position="1"/>
        <end position="15"/>
    </location>
</feature>
<dbReference type="PaxDb" id="4113-PGSC0003DMT400096287"/>
<reference evidence="2" key="2">
    <citation type="submission" date="2015-06" db="UniProtKB">
        <authorList>
            <consortium name="EnsemblPlants"/>
        </authorList>
    </citation>
    <scope>IDENTIFICATION</scope>
    <source>
        <strain evidence="2">DM1-3 516 R44</strain>
    </source>
</reference>